<protein>
    <recommendedName>
        <fullName evidence="4">COP9 signalosome complex subunit 8</fullName>
    </recommendedName>
</protein>
<dbReference type="OrthoDB" id="5351233at2759"/>
<dbReference type="EMBL" id="CAIIXF020000007">
    <property type="protein sequence ID" value="CAH1789790.1"/>
    <property type="molecule type" value="Genomic_DNA"/>
</dbReference>
<dbReference type="PANTHER" id="PTHR13339:SF0">
    <property type="entry name" value="COP9 SIGNALOSOME COMPLEX SUBUNIT 8"/>
    <property type="match status" value="1"/>
</dbReference>
<dbReference type="Gene3D" id="1.25.40.990">
    <property type="match status" value="1"/>
</dbReference>
<keyword evidence="5" id="KW-0963">Cytoplasm</keyword>
<dbReference type="PROSITE" id="PS50250">
    <property type="entry name" value="PCI"/>
    <property type="match status" value="1"/>
</dbReference>
<dbReference type="Proteomes" id="UP000749559">
    <property type="component" value="Unassembled WGS sequence"/>
</dbReference>
<evidence type="ECO:0000313" key="9">
    <source>
        <dbReference type="Proteomes" id="UP000749559"/>
    </source>
</evidence>
<proteinExistence type="inferred from homology"/>
<evidence type="ECO:0000256" key="7">
    <source>
        <dbReference type="ARBA" id="ARBA00023242"/>
    </source>
</evidence>
<evidence type="ECO:0000256" key="1">
    <source>
        <dbReference type="ARBA" id="ARBA00004123"/>
    </source>
</evidence>
<dbReference type="InterPro" id="IPR000717">
    <property type="entry name" value="PCI_dom"/>
</dbReference>
<evidence type="ECO:0000313" key="8">
    <source>
        <dbReference type="EMBL" id="CAH1789790.1"/>
    </source>
</evidence>
<evidence type="ECO:0000256" key="4">
    <source>
        <dbReference type="ARBA" id="ARBA00014875"/>
    </source>
</evidence>
<sequence length="192" mass="21279">MVVPTMSGDVAHFTGLAKQLETQELDSPGGVATPQIYSQLLAIYLVQNDISNAKLLWKRIPLSVKTSNPDLGQVWSVGQKMWSRDYSAVYEALQKDWPDYLKAVMAALLESTRQRAFTLVSQAYSSINADDFSAFMGMPVAEAVTAATNRGWQADPQTRLISPKKEEKPAAVAIPNDQQMARFTDYVSFLEN</sequence>
<dbReference type="GO" id="GO:0008180">
    <property type="term" value="C:COP9 signalosome"/>
    <property type="evidence" value="ECO:0007669"/>
    <property type="project" value="UniProtKB-KW"/>
</dbReference>
<evidence type="ECO:0000256" key="3">
    <source>
        <dbReference type="ARBA" id="ARBA00008252"/>
    </source>
</evidence>
<dbReference type="GO" id="GO:0010387">
    <property type="term" value="P:COP9 signalosome assembly"/>
    <property type="evidence" value="ECO:0007669"/>
    <property type="project" value="InterPro"/>
</dbReference>
<dbReference type="AlphaFoldDB" id="A0A8J1XSM8"/>
<dbReference type="Pfam" id="PF10075">
    <property type="entry name" value="CSN8_PSD8_EIF3K"/>
    <property type="match status" value="1"/>
</dbReference>
<keyword evidence="6" id="KW-0736">Signalosome</keyword>
<name>A0A8J1XSM8_OWEFU</name>
<organism evidence="8 9">
    <name type="scientific">Owenia fusiformis</name>
    <name type="common">Polychaete worm</name>
    <dbReference type="NCBI Taxonomy" id="6347"/>
    <lineage>
        <taxon>Eukaryota</taxon>
        <taxon>Metazoa</taxon>
        <taxon>Spiralia</taxon>
        <taxon>Lophotrochozoa</taxon>
        <taxon>Annelida</taxon>
        <taxon>Polychaeta</taxon>
        <taxon>Sedentaria</taxon>
        <taxon>Canalipalpata</taxon>
        <taxon>Sabellida</taxon>
        <taxon>Oweniida</taxon>
        <taxon>Oweniidae</taxon>
        <taxon>Owenia</taxon>
    </lineage>
</organism>
<accession>A0A8J1XSM8</accession>
<keyword evidence="9" id="KW-1185">Reference proteome</keyword>
<dbReference type="GO" id="GO:0005737">
    <property type="term" value="C:cytoplasm"/>
    <property type="evidence" value="ECO:0007669"/>
    <property type="project" value="UniProtKB-SubCell"/>
</dbReference>
<comment type="subcellular location">
    <subcellularLocation>
        <location evidence="2">Cytoplasm</location>
    </subcellularLocation>
    <subcellularLocation>
        <location evidence="1">Nucleus</location>
    </subcellularLocation>
</comment>
<keyword evidence="7" id="KW-0539">Nucleus</keyword>
<gene>
    <name evidence="8" type="ORF">OFUS_LOCUS15090</name>
</gene>
<comment type="similarity">
    <text evidence="3">Belongs to the CSN8 family.</text>
</comment>
<evidence type="ECO:0000256" key="2">
    <source>
        <dbReference type="ARBA" id="ARBA00004496"/>
    </source>
</evidence>
<dbReference type="InterPro" id="IPR033205">
    <property type="entry name" value="COP9_CSN8"/>
</dbReference>
<dbReference type="GO" id="GO:0000338">
    <property type="term" value="P:protein deneddylation"/>
    <property type="evidence" value="ECO:0007669"/>
    <property type="project" value="InterPro"/>
</dbReference>
<comment type="caution">
    <text evidence="8">The sequence shown here is derived from an EMBL/GenBank/DDBJ whole genome shotgun (WGS) entry which is preliminary data.</text>
</comment>
<dbReference type="InterPro" id="IPR033464">
    <property type="entry name" value="CSN8_PSD8_EIF3K"/>
</dbReference>
<dbReference type="PANTHER" id="PTHR13339">
    <property type="entry name" value="COP9 SIGNALOSOME COMPLEX SUBUNIT 8"/>
    <property type="match status" value="1"/>
</dbReference>
<evidence type="ECO:0000256" key="6">
    <source>
        <dbReference type="ARBA" id="ARBA00022790"/>
    </source>
</evidence>
<reference evidence="8" key="1">
    <citation type="submission" date="2022-03" db="EMBL/GenBank/DDBJ databases">
        <authorList>
            <person name="Martin C."/>
        </authorList>
    </citation>
    <scope>NUCLEOTIDE SEQUENCE</scope>
</reference>
<evidence type="ECO:0000256" key="5">
    <source>
        <dbReference type="ARBA" id="ARBA00022490"/>
    </source>
</evidence>